<gene>
    <name evidence="3" type="ORF">OM076_40290</name>
</gene>
<feature type="chain" id="PRO_5040879456" evidence="2">
    <location>
        <begin position="25"/>
        <end position="387"/>
    </location>
</feature>
<dbReference type="RefSeq" id="WP_270045830.1">
    <property type="nucleotide sequence ID" value="NZ_JAPDOD010000069.1"/>
</dbReference>
<dbReference type="InterPro" id="IPR036514">
    <property type="entry name" value="SGNH_hydro_sf"/>
</dbReference>
<evidence type="ECO:0000256" key="2">
    <source>
        <dbReference type="SAM" id="SignalP"/>
    </source>
</evidence>
<dbReference type="GO" id="GO:0006629">
    <property type="term" value="P:lipid metabolic process"/>
    <property type="evidence" value="ECO:0007669"/>
    <property type="project" value="TreeGrafter"/>
</dbReference>
<name>A0A9X3N1L4_9ACTN</name>
<accession>A0A9X3N1L4</accession>
<dbReference type="PANTHER" id="PTHR37981:SF1">
    <property type="entry name" value="SGNH HYDROLASE-TYPE ESTERASE DOMAIN-CONTAINING PROTEIN"/>
    <property type="match status" value="1"/>
</dbReference>
<dbReference type="EMBL" id="JAPDOD010000069">
    <property type="protein sequence ID" value="MDA0166572.1"/>
    <property type="molecule type" value="Genomic_DNA"/>
</dbReference>
<evidence type="ECO:0000313" key="4">
    <source>
        <dbReference type="Proteomes" id="UP001149140"/>
    </source>
</evidence>
<feature type="disulfide bond" evidence="1">
    <location>
        <begin position="159"/>
        <end position="174"/>
    </location>
</feature>
<organism evidence="3 4">
    <name type="scientific">Solirubrobacter ginsenosidimutans</name>
    <dbReference type="NCBI Taxonomy" id="490573"/>
    <lineage>
        <taxon>Bacteria</taxon>
        <taxon>Bacillati</taxon>
        <taxon>Actinomycetota</taxon>
        <taxon>Thermoleophilia</taxon>
        <taxon>Solirubrobacterales</taxon>
        <taxon>Solirubrobacteraceae</taxon>
        <taxon>Solirubrobacter</taxon>
    </lineage>
</organism>
<sequence length="387" mass="41483">MSRRRWMFVLTLIALAALPAAARADSVVSLGDSAISGEAGRWAGNTNGATSRTDALGPTAYYDAGTREAIPGCHRSKSAEVHIGGGVDSYNLACSGARTSTHTGSDGAFKPGLDFYSSGANKGQALALQDLATARKDIKAVVVLIGANDYGFADIVQTCVTDWLTSPSWWKNYCQDDSNITAMFTASNITRITNNVTAAFDRVRQAMSNAGYAVGSYKFLAQTYSAPLPVSTNFRYGQTGFTRQTVGGCGVWNKDADWARNTVVNTLNNTVRNAVKGMPDVQVLNMDEALAGRKLCENSVGLLEERGIASWTSPGAVDNSEWVQQIRTVTTIFPPYQLQEDAHPNYWGQLALRNCFRQAVVAGRGGTCSRGTGLNTNREPNMTLATS</sequence>
<dbReference type="AlphaFoldDB" id="A0A9X3N1L4"/>
<evidence type="ECO:0000256" key="1">
    <source>
        <dbReference type="PIRSR" id="PIRSR637460-2"/>
    </source>
</evidence>
<keyword evidence="2" id="KW-0732">Signal</keyword>
<reference evidence="3" key="1">
    <citation type="submission" date="2022-10" db="EMBL/GenBank/DDBJ databases">
        <title>The WGS of Solirubrobacter ginsenosidimutans DSM 21036.</title>
        <authorList>
            <person name="Jiang Z."/>
        </authorList>
    </citation>
    <scope>NUCLEOTIDE SEQUENCE</scope>
    <source>
        <strain evidence="3">DSM 21036</strain>
    </source>
</reference>
<comment type="caution">
    <text evidence="3">The sequence shown here is derived from an EMBL/GenBank/DDBJ whole genome shotgun (WGS) entry which is preliminary data.</text>
</comment>
<keyword evidence="4" id="KW-1185">Reference proteome</keyword>
<dbReference type="InterPro" id="IPR037460">
    <property type="entry name" value="SEST-like"/>
</dbReference>
<dbReference type="Gene3D" id="3.40.50.1110">
    <property type="entry name" value="SGNH hydrolase"/>
    <property type="match status" value="1"/>
</dbReference>
<dbReference type="Proteomes" id="UP001149140">
    <property type="component" value="Unassembled WGS sequence"/>
</dbReference>
<feature type="signal peptide" evidence="2">
    <location>
        <begin position="1"/>
        <end position="24"/>
    </location>
</feature>
<protein>
    <submittedName>
        <fullName evidence="3">GDSL-type esterase/lipase family protein</fullName>
    </submittedName>
</protein>
<dbReference type="SUPFAM" id="SSF52266">
    <property type="entry name" value="SGNH hydrolase"/>
    <property type="match status" value="1"/>
</dbReference>
<keyword evidence="1" id="KW-1015">Disulfide bond</keyword>
<dbReference type="PANTHER" id="PTHR37981">
    <property type="entry name" value="LIPASE 2"/>
    <property type="match status" value="1"/>
</dbReference>
<proteinExistence type="predicted"/>
<dbReference type="GO" id="GO:0016788">
    <property type="term" value="F:hydrolase activity, acting on ester bonds"/>
    <property type="evidence" value="ECO:0007669"/>
    <property type="project" value="InterPro"/>
</dbReference>
<evidence type="ECO:0000313" key="3">
    <source>
        <dbReference type="EMBL" id="MDA0166572.1"/>
    </source>
</evidence>